<sequence>METASTENIDRGEAIAALGGKPKIAYFSMEMGIDERMPTYSGGLG</sequence>
<dbReference type="AlphaFoldDB" id="X1ASX5"/>
<name>X1ASX5_9ZZZZ</name>
<gene>
    <name evidence="1" type="ORF">S01H4_34894</name>
</gene>
<evidence type="ECO:0000313" key="1">
    <source>
        <dbReference type="EMBL" id="GAG75378.1"/>
    </source>
</evidence>
<dbReference type="EMBL" id="BART01018490">
    <property type="protein sequence ID" value="GAG75378.1"/>
    <property type="molecule type" value="Genomic_DNA"/>
</dbReference>
<accession>X1ASX5</accession>
<comment type="caution">
    <text evidence="1">The sequence shown here is derived from an EMBL/GenBank/DDBJ whole genome shotgun (WGS) entry which is preliminary data.</text>
</comment>
<protein>
    <submittedName>
        <fullName evidence="1">Uncharacterized protein</fullName>
    </submittedName>
</protein>
<feature type="non-terminal residue" evidence="1">
    <location>
        <position position="45"/>
    </location>
</feature>
<organism evidence="1">
    <name type="scientific">marine sediment metagenome</name>
    <dbReference type="NCBI Taxonomy" id="412755"/>
    <lineage>
        <taxon>unclassified sequences</taxon>
        <taxon>metagenomes</taxon>
        <taxon>ecological metagenomes</taxon>
    </lineage>
</organism>
<reference evidence="1" key="1">
    <citation type="journal article" date="2014" name="Front. Microbiol.">
        <title>High frequency of phylogenetically diverse reductive dehalogenase-homologous genes in deep subseafloor sedimentary metagenomes.</title>
        <authorList>
            <person name="Kawai M."/>
            <person name="Futagami T."/>
            <person name="Toyoda A."/>
            <person name="Takaki Y."/>
            <person name="Nishi S."/>
            <person name="Hori S."/>
            <person name="Arai W."/>
            <person name="Tsubouchi T."/>
            <person name="Morono Y."/>
            <person name="Uchiyama I."/>
            <person name="Ito T."/>
            <person name="Fujiyama A."/>
            <person name="Inagaki F."/>
            <person name="Takami H."/>
        </authorList>
    </citation>
    <scope>NUCLEOTIDE SEQUENCE</scope>
    <source>
        <strain evidence="1">Expedition CK06-06</strain>
    </source>
</reference>
<proteinExistence type="predicted"/>